<dbReference type="GeneID" id="10030806"/>
<keyword evidence="3" id="KW-1185">Reference proteome</keyword>
<evidence type="ECO:0000313" key="3">
    <source>
        <dbReference type="Proteomes" id="UP000002669"/>
    </source>
</evidence>
<reference evidence="3" key="1">
    <citation type="journal article" date="2012" name="MBio">
        <title>Comparative genome analysis of Trichophyton rubrum and related dermatophytes reveals candidate genes involved in infection.</title>
        <authorList>
            <person name="Martinez D.A."/>
            <person name="Oliver B.G."/>
            <person name="Graeser Y."/>
            <person name="Goldberg J.M."/>
            <person name="Li W."/>
            <person name="Martinez-Rossi N.M."/>
            <person name="Monod M."/>
            <person name="Shelest E."/>
            <person name="Barton R.C."/>
            <person name="Birch E."/>
            <person name="Brakhage A.A."/>
            <person name="Chen Z."/>
            <person name="Gurr S.J."/>
            <person name="Heiman D."/>
            <person name="Heitman J."/>
            <person name="Kosti I."/>
            <person name="Rossi A."/>
            <person name="Saif S."/>
            <person name="Samalova M."/>
            <person name="Saunders C.W."/>
            <person name="Shea T."/>
            <person name="Summerbell R.C."/>
            <person name="Xu J."/>
            <person name="Young S."/>
            <person name="Zeng Q."/>
            <person name="Birren B.W."/>
            <person name="Cuomo C.A."/>
            <person name="White T.C."/>
        </authorList>
    </citation>
    <scope>NUCLEOTIDE SEQUENCE [LARGE SCALE GENOMIC DNA]</scope>
    <source>
        <strain evidence="3">ATCC MYA-4604 / CBS 118893</strain>
    </source>
</reference>
<gene>
    <name evidence="2" type="ORF">MGYG_09006</name>
</gene>
<sequence>MNRPGPGQQPIRGMSGFPAQPQSQNRTANTALLSGRLPNSQMGEDGGIPYMGDGTFG</sequence>
<dbReference type="VEuPathDB" id="FungiDB:MGYG_09006"/>
<dbReference type="HOGENOM" id="CLU_2996143_0_0_1"/>
<dbReference type="Proteomes" id="UP000002669">
    <property type="component" value="Unassembled WGS sequence"/>
</dbReference>
<accession>E4UQE6</accession>
<dbReference type="AlphaFoldDB" id="E4UQE6"/>
<feature type="compositionally biased region" description="Polar residues" evidence="1">
    <location>
        <begin position="20"/>
        <end position="42"/>
    </location>
</feature>
<dbReference type="OrthoDB" id="25391at2759"/>
<dbReference type="RefSeq" id="XP_003175498.1">
    <property type="nucleotide sequence ID" value="XM_003175450.1"/>
</dbReference>
<name>E4UQE6_ARTGP</name>
<dbReference type="InParanoid" id="E4UQE6"/>
<evidence type="ECO:0000256" key="1">
    <source>
        <dbReference type="SAM" id="MobiDB-lite"/>
    </source>
</evidence>
<protein>
    <submittedName>
        <fullName evidence="2">Uncharacterized protein</fullName>
    </submittedName>
</protein>
<evidence type="ECO:0000313" key="2">
    <source>
        <dbReference type="EMBL" id="EFR00016.1"/>
    </source>
</evidence>
<organism evidence="3">
    <name type="scientific">Arthroderma gypseum (strain ATCC MYA-4604 / CBS 118893)</name>
    <name type="common">Microsporum gypseum</name>
    <dbReference type="NCBI Taxonomy" id="535722"/>
    <lineage>
        <taxon>Eukaryota</taxon>
        <taxon>Fungi</taxon>
        <taxon>Dikarya</taxon>
        <taxon>Ascomycota</taxon>
        <taxon>Pezizomycotina</taxon>
        <taxon>Eurotiomycetes</taxon>
        <taxon>Eurotiomycetidae</taxon>
        <taxon>Onygenales</taxon>
        <taxon>Arthrodermataceae</taxon>
        <taxon>Nannizzia</taxon>
    </lineage>
</organism>
<dbReference type="EMBL" id="DS989823">
    <property type="protein sequence ID" value="EFR00016.1"/>
    <property type="molecule type" value="Genomic_DNA"/>
</dbReference>
<proteinExistence type="predicted"/>
<feature type="region of interest" description="Disordered" evidence="1">
    <location>
        <begin position="1"/>
        <end position="57"/>
    </location>
</feature>